<accession>A0A1F5WZN7</accession>
<organism evidence="2 3">
    <name type="scientific">Candidatus Giovannonibacteria bacterium RIFCSPLOWO2_01_FULL_45_34</name>
    <dbReference type="NCBI Taxonomy" id="1798351"/>
    <lineage>
        <taxon>Bacteria</taxon>
        <taxon>Candidatus Giovannoniibacteriota</taxon>
    </lineage>
</organism>
<proteinExistence type="predicted"/>
<feature type="transmembrane region" description="Helical" evidence="1">
    <location>
        <begin position="7"/>
        <end position="25"/>
    </location>
</feature>
<name>A0A1F5WZN7_9BACT</name>
<sequence length="144" mass="16152">MEKSTKAVLFGFALSALAIGVWYYIGVGLVNEARKPILTPQQQIAEQNRISANETELRQSEKGSIVLLLDGQFFAVAEHNRKNRTIRLRYSCTGSAQWLSLKDLAKKTDLVFNVFNYRVGDSHGNVAYAVASNSYNRCKKAETY</sequence>
<gene>
    <name evidence="2" type="ORF">A2930_00815</name>
</gene>
<evidence type="ECO:0000313" key="3">
    <source>
        <dbReference type="Proteomes" id="UP000178114"/>
    </source>
</evidence>
<reference evidence="2 3" key="1">
    <citation type="journal article" date="2016" name="Nat. Commun.">
        <title>Thousands of microbial genomes shed light on interconnected biogeochemical processes in an aquifer system.</title>
        <authorList>
            <person name="Anantharaman K."/>
            <person name="Brown C.T."/>
            <person name="Hug L.A."/>
            <person name="Sharon I."/>
            <person name="Castelle C.J."/>
            <person name="Probst A.J."/>
            <person name="Thomas B.C."/>
            <person name="Singh A."/>
            <person name="Wilkins M.J."/>
            <person name="Karaoz U."/>
            <person name="Brodie E.L."/>
            <person name="Williams K.H."/>
            <person name="Hubbard S.S."/>
            <person name="Banfield J.F."/>
        </authorList>
    </citation>
    <scope>NUCLEOTIDE SEQUENCE [LARGE SCALE GENOMIC DNA]</scope>
</reference>
<evidence type="ECO:0000256" key="1">
    <source>
        <dbReference type="SAM" id="Phobius"/>
    </source>
</evidence>
<dbReference type="Proteomes" id="UP000178114">
    <property type="component" value="Unassembled WGS sequence"/>
</dbReference>
<evidence type="ECO:0000313" key="2">
    <source>
        <dbReference type="EMBL" id="OGF81097.1"/>
    </source>
</evidence>
<keyword evidence="1" id="KW-0472">Membrane</keyword>
<keyword evidence="1" id="KW-0812">Transmembrane</keyword>
<comment type="caution">
    <text evidence="2">The sequence shown here is derived from an EMBL/GenBank/DDBJ whole genome shotgun (WGS) entry which is preliminary data.</text>
</comment>
<dbReference type="AlphaFoldDB" id="A0A1F5WZN7"/>
<keyword evidence="1" id="KW-1133">Transmembrane helix</keyword>
<dbReference type="STRING" id="1798351.A2930_00815"/>
<protein>
    <submittedName>
        <fullName evidence="2">Uncharacterized protein</fullName>
    </submittedName>
</protein>
<dbReference type="EMBL" id="MFID01000018">
    <property type="protein sequence ID" value="OGF81097.1"/>
    <property type="molecule type" value="Genomic_DNA"/>
</dbReference>